<accession>A0ABD0UZT3</accession>
<sequence>MPCACRLHNDTPSPSLSSSRDSKLDQSVAGPLLSLALFLPLKTLQQKSVSNALHRPHLMLLLRCSVSSSHSWIVDSVEPEHPNLP</sequence>
<evidence type="ECO:0000313" key="2">
    <source>
        <dbReference type="EMBL" id="KAL0918195.1"/>
    </source>
</evidence>
<dbReference type="EMBL" id="JANQDX010000009">
    <property type="protein sequence ID" value="KAL0918195.1"/>
    <property type="molecule type" value="Genomic_DNA"/>
</dbReference>
<reference evidence="2 3" key="1">
    <citation type="journal article" date="2024" name="Plant Biotechnol. J.">
        <title>Dendrobium thyrsiflorum genome and its molecular insights into genes involved in important horticultural traits.</title>
        <authorList>
            <person name="Chen B."/>
            <person name="Wang J.Y."/>
            <person name="Zheng P.J."/>
            <person name="Li K.L."/>
            <person name="Liang Y.M."/>
            <person name="Chen X.F."/>
            <person name="Zhang C."/>
            <person name="Zhao X."/>
            <person name="He X."/>
            <person name="Zhang G.Q."/>
            <person name="Liu Z.J."/>
            <person name="Xu Q."/>
        </authorList>
    </citation>
    <scope>NUCLEOTIDE SEQUENCE [LARGE SCALE GENOMIC DNA]</scope>
    <source>
        <strain evidence="2">GZMU011</strain>
    </source>
</reference>
<evidence type="ECO:0000256" key="1">
    <source>
        <dbReference type="SAM" id="MobiDB-lite"/>
    </source>
</evidence>
<proteinExistence type="predicted"/>
<feature type="region of interest" description="Disordered" evidence="1">
    <location>
        <begin position="1"/>
        <end position="23"/>
    </location>
</feature>
<dbReference type="AlphaFoldDB" id="A0ABD0UZT3"/>
<organism evidence="2 3">
    <name type="scientific">Dendrobium thyrsiflorum</name>
    <name type="common">Pinecone-like raceme dendrobium</name>
    <name type="synonym">Orchid</name>
    <dbReference type="NCBI Taxonomy" id="117978"/>
    <lineage>
        <taxon>Eukaryota</taxon>
        <taxon>Viridiplantae</taxon>
        <taxon>Streptophyta</taxon>
        <taxon>Embryophyta</taxon>
        <taxon>Tracheophyta</taxon>
        <taxon>Spermatophyta</taxon>
        <taxon>Magnoliopsida</taxon>
        <taxon>Liliopsida</taxon>
        <taxon>Asparagales</taxon>
        <taxon>Orchidaceae</taxon>
        <taxon>Epidendroideae</taxon>
        <taxon>Malaxideae</taxon>
        <taxon>Dendrobiinae</taxon>
        <taxon>Dendrobium</taxon>
    </lineage>
</organism>
<gene>
    <name evidence="2" type="ORF">M5K25_010189</name>
</gene>
<name>A0ABD0UZT3_DENTH</name>
<evidence type="ECO:0000313" key="3">
    <source>
        <dbReference type="Proteomes" id="UP001552299"/>
    </source>
</evidence>
<keyword evidence="3" id="KW-1185">Reference proteome</keyword>
<comment type="caution">
    <text evidence="2">The sequence shown here is derived from an EMBL/GenBank/DDBJ whole genome shotgun (WGS) entry which is preliminary data.</text>
</comment>
<dbReference type="Proteomes" id="UP001552299">
    <property type="component" value="Unassembled WGS sequence"/>
</dbReference>
<protein>
    <submittedName>
        <fullName evidence="2">Uncharacterized protein</fullName>
    </submittedName>
</protein>